<comment type="caution">
    <text evidence="2">The sequence shown here is derived from an EMBL/GenBank/DDBJ whole genome shotgun (WGS) entry which is preliminary data.</text>
</comment>
<evidence type="ECO:0000256" key="1">
    <source>
        <dbReference type="SAM" id="SignalP"/>
    </source>
</evidence>
<keyword evidence="1" id="KW-0732">Signal</keyword>
<evidence type="ECO:0008006" key="4">
    <source>
        <dbReference type="Google" id="ProtNLM"/>
    </source>
</evidence>
<feature type="chain" id="PRO_5041961108" description="Pollen Ole e 1 allergen and extensin family protein" evidence="1">
    <location>
        <begin position="34"/>
        <end position="181"/>
    </location>
</feature>
<name>A0AAD3S6A1_NEPGR</name>
<sequence>MGNFYGCSNLVTMLLTSPLIFFLLLLRMDAAAARGDEFLELLSRADMVEIAGYGEEKLSTVLITGALLCKDSSSTSHHHRRPQPLPVSGALMAATCNSFDIKNKKQTWAQGITDEYGDFIIDLPSHLHAIPNLHKACFVKVLRLPKNSPCRSAAFARKPAGLRLSSVGNRIRTYTAGEILI</sequence>
<dbReference type="PANTHER" id="PTHR47273">
    <property type="entry name" value="EXPRESSED PROTEIN"/>
    <property type="match status" value="1"/>
</dbReference>
<organism evidence="2 3">
    <name type="scientific">Nepenthes gracilis</name>
    <name type="common">Slender pitcher plant</name>
    <dbReference type="NCBI Taxonomy" id="150966"/>
    <lineage>
        <taxon>Eukaryota</taxon>
        <taxon>Viridiplantae</taxon>
        <taxon>Streptophyta</taxon>
        <taxon>Embryophyta</taxon>
        <taxon>Tracheophyta</taxon>
        <taxon>Spermatophyta</taxon>
        <taxon>Magnoliopsida</taxon>
        <taxon>eudicotyledons</taxon>
        <taxon>Gunneridae</taxon>
        <taxon>Pentapetalae</taxon>
        <taxon>Caryophyllales</taxon>
        <taxon>Nepenthaceae</taxon>
        <taxon>Nepenthes</taxon>
    </lineage>
</organism>
<protein>
    <recommendedName>
        <fullName evidence="4">Pollen Ole e 1 allergen and extensin family protein</fullName>
    </recommendedName>
</protein>
<dbReference type="Proteomes" id="UP001279734">
    <property type="component" value="Unassembled WGS sequence"/>
</dbReference>
<dbReference type="PANTHER" id="PTHR47273:SF6">
    <property type="entry name" value="POLLEN OLE E 1 ALLERGEN AND EXTENSIN FAMILY PROTEIN"/>
    <property type="match status" value="1"/>
</dbReference>
<keyword evidence="3" id="KW-1185">Reference proteome</keyword>
<reference evidence="2" key="1">
    <citation type="submission" date="2023-05" db="EMBL/GenBank/DDBJ databases">
        <title>Nepenthes gracilis genome sequencing.</title>
        <authorList>
            <person name="Fukushima K."/>
        </authorList>
    </citation>
    <scope>NUCLEOTIDE SEQUENCE</scope>
    <source>
        <strain evidence="2">SING2019-196</strain>
    </source>
</reference>
<evidence type="ECO:0000313" key="2">
    <source>
        <dbReference type="EMBL" id="GMH05230.1"/>
    </source>
</evidence>
<evidence type="ECO:0000313" key="3">
    <source>
        <dbReference type="Proteomes" id="UP001279734"/>
    </source>
</evidence>
<proteinExistence type="predicted"/>
<dbReference type="Pfam" id="PF01190">
    <property type="entry name" value="Pollen_Ole_e_1"/>
    <property type="match status" value="1"/>
</dbReference>
<feature type="signal peptide" evidence="1">
    <location>
        <begin position="1"/>
        <end position="33"/>
    </location>
</feature>
<accession>A0AAD3S6A1</accession>
<gene>
    <name evidence="2" type="ORF">Nepgr_007070</name>
</gene>
<dbReference type="EMBL" id="BSYO01000005">
    <property type="protein sequence ID" value="GMH05230.1"/>
    <property type="molecule type" value="Genomic_DNA"/>
</dbReference>
<dbReference type="AlphaFoldDB" id="A0AAD3S6A1"/>